<accession>A0A7J7Y142</accession>
<evidence type="ECO:0000313" key="2">
    <source>
        <dbReference type="Proteomes" id="UP000527355"/>
    </source>
</evidence>
<protein>
    <submittedName>
        <fullName evidence="1">Uncharacterized protein</fullName>
    </submittedName>
</protein>
<dbReference type="PANTHER" id="PTHR19446">
    <property type="entry name" value="REVERSE TRANSCRIPTASES"/>
    <property type="match status" value="1"/>
</dbReference>
<organism evidence="1 2">
    <name type="scientific">Myotis myotis</name>
    <name type="common">Greater mouse-eared bat</name>
    <name type="synonym">Vespertilio myotis</name>
    <dbReference type="NCBI Taxonomy" id="51298"/>
    <lineage>
        <taxon>Eukaryota</taxon>
        <taxon>Metazoa</taxon>
        <taxon>Chordata</taxon>
        <taxon>Craniata</taxon>
        <taxon>Vertebrata</taxon>
        <taxon>Euteleostomi</taxon>
        <taxon>Mammalia</taxon>
        <taxon>Eutheria</taxon>
        <taxon>Laurasiatheria</taxon>
        <taxon>Chiroptera</taxon>
        <taxon>Yangochiroptera</taxon>
        <taxon>Vespertilionidae</taxon>
        <taxon>Myotis</taxon>
    </lineage>
</organism>
<comment type="caution">
    <text evidence="1">The sequence shown here is derived from an EMBL/GenBank/DDBJ whole genome shotgun (WGS) entry which is preliminary data.</text>
</comment>
<dbReference type="AlphaFoldDB" id="A0A7J7Y142"/>
<reference evidence="1 2" key="1">
    <citation type="journal article" date="2020" name="Nature">
        <title>Six reference-quality genomes reveal evolution of bat adaptations.</title>
        <authorList>
            <person name="Jebb D."/>
            <person name="Huang Z."/>
            <person name="Pippel M."/>
            <person name="Hughes G.M."/>
            <person name="Lavrichenko K."/>
            <person name="Devanna P."/>
            <person name="Winkler S."/>
            <person name="Jermiin L.S."/>
            <person name="Skirmuntt E.C."/>
            <person name="Katzourakis A."/>
            <person name="Burkitt-Gray L."/>
            <person name="Ray D.A."/>
            <person name="Sullivan K.A.M."/>
            <person name="Roscito J.G."/>
            <person name="Kirilenko B.M."/>
            <person name="Davalos L.M."/>
            <person name="Corthals A.P."/>
            <person name="Power M.L."/>
            <person name="Jones G."/>
            <person name="Ransome R.D."/>
            <person name="Dechmann D.K.N."/>
            <person name="Locatelli A.G."/>
            <person name="Puechmaille S.J."/>
            <person name="Fedrigo O."/>
            <person name="Jarvis E.D."/>
            <person name="Hiller M."/>
            <person name="Vernes S.C."/>
            <person name="Myers E.W."/>
            <person name="Teeling E.C."/>
        </authorList>
    </citation>
    <scope>NUCLEOTIDE SEQUENCE [LARGE SCALE GENOMIC DNA]</scope>
    <source>
        <strain evidence="1">MMyoMyo1</strain>
        <tissue evidence="1">Flight muscle</tissue>
    </source>
</reference>
<gene>
    <name evidence="1" type="ORF">mMyoMyo1_011461</name>
</gene>
<name>A0A7J7Y142_MYOMY</name>
<dbReference type="Proteomes" id="UP000527355">
    <property type="component" value="Unassembled WGS sequence"/>
</dbReference>
<evidence type="ECO:0000313" key="1">
    <source>
        <dbReference type="EMBL" id="KAF6355290.1"/>
    </source>
</evidence>
<dbReference type="EMBL" id="JABWUV010000005">
    <property type="protein sequence ID" value="KAF6355290.1"/>
    <property type="molecule type" value="Genomic_DNA"/>
</dbReference>
<proteinExistence type="predicted"/>
<sequence length="281" mass="33630">MSILPKAIYRFNAIPIKLPTAYFTNLEQTFQKFIWNKKRPRIAAAILRKKNKVGGISIPDIKLYYKATVLKTAWYWHKNRHIDQWNRIETPEIDPNHYAQLIFDKGGKNIQWSQDSLFNKWCWENWTDTCKKMKLDHQLTPYTKINSKWIKDLNIRRETIKILEESTGSKIANICRRNFFSDNAPRAMETKEKINKWDYIKIKSFCTAKETINKTTRRPTTWENIFSNDTTDKGLISNIYRDLMKLNKRKINNPLKKWATDLDRHFSKEDIQKAERHTEDI</sequence>
<keyword evidence="2" id="KW-1185">Reference proteome</keyword>